<comment type="caution">
    <text evidence="8">The sequence shown here is derived from an EMBL/GenBank/DDBJ whole genome shotgun (WGS) entry which is preliminary data.</text>
</comment>
<proteinExistence type="inferred from homology"/>
<dbReference type="InterPro" id="IPR029044">
    <property type="entry name" value="Nucleotide-diphossugar_trans"/>
</dbReference>
<dbReference type="Proteomes" id="UP000238296">
    <property type="component" value="Unassembled WGS sequence"/>
</dbReference>
<dbReference type="AlphaFoldDB" id="A0A2S8BQJ8"/>
<evidence type="ECO:0000313" key="8">
    <source>
        <dbReference type="EMBL" id="PQM48907.1"/>
    </source>
</evidence>
<comment type="catalytic activity">
    <reaction evidence="5">
        <text>alpha-D-glucose 1-phosphate + UTP + H(+) = UDP-alpha-D-glucose + diphosphate</text>
        <dbReference type="Rhea" id="RHEA:19889"/>
        <dbReference type="ChEBI" id="CHEBI:15378"/>
        <dbReference type="ChEBI" id="CHEBI:33019"/>
        <dbReference type="ChEBI" id="CHEBI:46398"/>
        <dbReference type="ChEBI" id="CHEBI:58601"/>
        <dbReference type="ChEBI" id="CHEBI:58885"/>
        <dbReference type="EC" id="2.7.7.9"/>
    </reaction>
</comment>
<dbReference type="InterPro" id="IPR005771">
    <property type="entry name" value="GalU_uridylyltTrfase_bac/arc"/>
</dbReference>
<dbReference type="GO" id="GO:0006011">
    <property type="term" value="P:UDP-alpha-D-glucose metabolic process"/>
    <property type="evidence" value="ECO:0007669"/>
    <property type="project" value="InterPro"/>
</dbReference>
<dbReference type="GO" id="GO:0003983">
    <property type="term" value="F:UTP:glucose-1-phosphate uridylyltransferase activity"/>
    <property type="evidence" value="ECO:0007669"/>
    <property type="project" value="UniProtKB-EC"/>
</dbReference>
<dbReference type="SUPFAM" id="SSF53474">
    <property type="entry name" value="alpha/beta-Hydrolases"/>
    <property type="match status" value="1"/>
</dbReference>
<evidence type="ECO:0000313" key="9">
    <source>
        <dbReference type="Proteomes" id="UP000238296"/>
    </source>
</evidence>
<evidence type="ECO:0000259" key="6">
    <source>
        <dbReference type="Pfam" id="PF00483"/>
    </source>
</evidence>
<evidence type="ECO:0000259" key="7">
    <source>
        <dbReference type="Pfam" id="PF00561"/>
    </source>
</evidence>
<evidence type="ECO:0000256" key="1">
    <source>
        <dbReference type="ARBA" id="ARBA00006890"/>
    </source>
</evidence>
<dbReference type="InterPro" id="IPR029058">
    <property type="entry name" value="AB_hydrolase_fold"/>
</dbReference>
<feature type="domain" description="Nucleotidyl transferase" evidence="6">
    <location>
        <begin position="191"/>
        <end position="422"/>
    </location>
</feature>
<dbReference type="EC" id="2.7.7.9" evidence="2"/>
<dbReference type="PANTHER" id="PTHR43197">
    <property type="entry name" value="UTP--GLUCOSE-1-PHOSPHATE URIDYLYLTRANSFERASE"/>
    <property type="match status" value="1"/>
</dbReference>
<dbReference type="InterPro" id="IPR000073">
    <property type="entry name" value="AB_hydrolase_1"/>
</dbReference>
<evidence type="ECO:0000256" key="5">
    <source>
        <dbReference type="ARBA" id="ARBA00048128"/>
    </source>
</evidence>
<dbReference type="EMBL" id="PPEA01000125">
    <property type="protein sequence ID" value="PQM48907.1"/>
    <property type="molecule type" value="Genomic_DNA"/>
</dbReference>
<dbReference type="PANTHER" id="PTHR43197:SF1">
    <property type="entry name" value="UTP--GLUCOSE-1-PHOSPHATE URIDYLYLTRANSFERASE"/>
    <property type="match status" value="1"/>
</dbReference>
<dbReference type="SUPFAM" id="SSF53448">
    <property type="entry name" value="Nucleotide-diphospho-sugar transferases"/>
    <property type="match status" value="1"/>
</dbReference>
<sequence>MDCASFDADLDPLNGAAGKVGIGAVRARSAHTPEDAGPLIFSTGSDLPSSLQLPVWLSRAGADVLNTHPIVAVDRRGMGMSSAVDCRDTLERQDMWDQAQFDVGDDPVANLGTVTVSATTNCTDIISPGDSAYDNAHAAEDIEALRSIWDVPEIALMGVGNGAQVALAYAGSHPTKLARLVLDSPVPLDVAAEAADAGAERLVIVTSEGKDSVVAHFVEDLVLEGTLEARGKKAMLAKVRRAPQLIKVESVVQAEPLGLGHAIGCVEPTLADDEDSVAVLLPDDLVLPTGVLETMSKVRAHRGGTVLCAIEVTPEEVSAYGVFDVEPVPDSDNPDVLKVVGMVEKPKAEDAPSMYAAAGRYVLDRAVFDALRRIDRGAGGEVQITDAIALLISEGHPVHVVVHRGSRHDLGNPGGYLKAAVDFALDRDDYGPELRRWLVARLGLTED</sequence>
<reference evidence="8 9" key="1">
    <citation type="journal article" date="2017" name="Int. J. Syst. Evol. Microbiol.">
        <title>Mycobacterium talmoniae sp. nov., a slowly growing mycobacterium isolated from human respiratory samples.</title>
        <authorList>
            <person name="Davidson R.M."/>
            <person name="DeGroote M.A."/>
            <person name="Marola J.L."/>
            <person name="Buss S."/>
            <person name="Jones V."/>
            <person name="McNeil M.R."/>
            <person name="Freifeld A.G."/>
            <person name="Elaine Epperson L."/>
            <person name="Hasan N.A."/>
            <person name="Jackson M."/>
            <person name="Iwen P.C."/>
            <person name="Salfinger M."/>
            <person name="Strong M."/>
        </authorList>
    </citation>
    <scope>NUCLEOTIDE SEQUENCE [LARGE SCALE GENOMIC DNA]</scope>
    <source>
        <strain evidence="8 9">ATCC BAA-2683</strain>
    </source>
</reference>
<dbReference type="InterPro" id="IPR005835">
    <property type="entry name" value="NTP_transferase_dom"/>
</dbReference>
<gene>
    <name evidence="8" type="primary">galU</name>
    <name evidence="8" type="ORF">C1Y40_00860</name>
</gene>
<organism evidence="8 9">
    <name type="scientific">Mycobacterium talmoniae</name>
    <dbReference type="NCBI Taxonomy" id="1858794"/>
    <lineage>
        <taxon>Bacteria</taxon>
        <taxon>Bacillati</taxon>
        <taxon>Actinomycetota</taxon>
        <taxon>Actinomycetes</taxon>
        <taxon>Mycobacteriales</taxon>
        <taxon>Mycobacteriaceae</taxon>
        <taxon>Mycobacterium</taxon>
    </lineage>
</organism>
<accession>A0A2S8BQJ8</accession>
<protein>
    <recommendedName>
        <fullName evidence="2">UTP--glucose-1-phosphate uridylyltransferase</fullName>
        <ecNumber evidence="2">2.7.7.9</ecNumber>
    </recommendedName>
</protein>
<evidence type="ECO:0000256" key="4">
    <source>
        <dbReference type="ARBA" id="ARBA00022695"/>
    </source>
</evidence>
<feature type="domain" description="AB hydrolase-1" evidence="7">
    <location>
        <begin position="67"/>
        <end position="190"/>
    </location>
</feature>
<comment type="similarity">
    <text evidence="1">Belongs to the UDPGP type 2 family.</text>
</comment>
<evidence type="ECO:0000256" key="2">
    <source>
        <dbReference type="ARBA" id="ARBA00012415"/>
    </source>
</evidence>
<name>A0A2S8BQJ8_9MYCO</name>
<dbReference type="Pfam" id="PF00561">
    <property type="entry name" value="Abhydrolase_1"/>
    <property type="match status" value="1"/>
</dbReference>
<keyword evidence="4 8" id="KW-0548">Nucleotidyltransferase</keyword>
<dbReference type="Pfam" id="PF00483">
    <property type="entry name" value="NTP_transferase"/>
    <property type="match status" value="1"/>
</dbReference>
<evidence type="ECO:0000256" key="3">
    <source>
        <dbReference type="ARBA" id="ARBA00022679"/>
    </source>
</evidence>
<dbReference type="Gene3D" id="3.90.550.10">
    <property type="entry name" value="Spore Coat Polysaccharide Biosynthesis Protein SpsA, Chain A"/>
    <property type="match status" value="1"/>
</dbReference>
<keyword evidence="3 8" id="KW-0808">Transferase</keyword>